<dbReference type="EMBL" id="KL198016">
    <property type="protein sequence ID" value="KDQ21250.1"/>
    <property type="molecule type" value="Genomic_DNA"/>
</dbReference>
<proteinExistence type="predicted"/>
<protein>
    <submittedName>
        <fullName evidence="1">Uncharacterized protein</fullName>
    </submittedName>
</protein>
<evidence type="ECO:0000313" key="2">
    <source>
        <dbReference type="Proteomes" id="UP000027195"/>
    </source>
</evidence>
<name>A0A067N2R8_BOTB1</name>
<dbReference type="Proteomes" id="UP000027195">
    <property type="component" value="Unassembled WGS sequence"/>
</dbReference>
<sequence length="89" mass="9678">MLSTIGVRDNEYRLGVSARAWAGLIVQDASYGNTQYATGAAGSEFGRAHHMYTNPPTHPFTRPPVHPSAHHECKCSSVFGLGDSHHFLV</sequence>
<gene>
    <name evidence="1" type="ORF">BOTBODRAFT_49917</name>
</gene>
<dbReference type="AlphaFoldDB" id="A0A067N2R8"/>
<accession>A0A067N2R8</accession>
<reference evidence="2" key="1">
    <citation type="journal article" date="2014" name="Proc. Natl. Acad. Sci. U.S.A.">
        <title>Extensive sampling of basidiomycete genomes demonstrates inadequacy of the white-rot/brown-rot paradigm for wood decay fungi.</title>
        <authorList>
            <person name="Riley R."/>
            <person name="Salamov A.A."/>
            <person name="Brown D.W."/>
            <person name="Nagy L.G."/>
            <person name="Floudas D."/>
            <person name="Held B.W."/>
            <person name="Levasseur A."/>
            <person name="Lombard V."/>
            <person name="Morin E."/>
            <person name="Otillar R."/>
            <person name="Lindquist E.A."/>
            <person name="Sun H."/>
            <person name="LaButti K.M."/>
            <person name="Schmutz J."/>
            <person name="Jabbour D."/>
            <person name="Luo H."/>
            <person name="Baker S.E."/>
            <person name="Pisabarro A.G."/>
            <person name="Walton J.D."/>
            <person name="Blanchette R.A."/>
            <person name="Henrissat B."/>
            <person name="Martin F."/>
            <person name="Cullen D."/>
            <person name="Hibbett D.S."/>
            <person name="Grigoriev I.V."/>
        </authorList>
    </citation>
    <scope>NUCLEOTIDE SEQUENCE [LARGE SCALE GENOMIC DNA]</scope>
    <source>
        <strain evidence="2">FD-172 SS1</strain>
    </source>
</reference>
<dbReference type="HOGENOM" id="CLU_2454411_0_0_1"/>
<evidence type="ECO:0000313" key="1">
    <source>
        <dbReference type="EMBL" id="KDQ21250.1"/>
    </source>
</evidence>
<organism evidence="1 2">
    <name type="scientific">Botryobasidium botryosum (strain FD-172 SS1)</name>
    <dbReference type="NCBI Taxonomy" id="930990"/>
    <lineage>
        <taxon>Eukaryota</taxon>
        <taxon>Fungi</taxon>
        <taxon>Dikarya</taxon>
        <taxon>Basidiomycota</taxon>
        <taxon>Agaricomycotina</taxon>
        <taxon>Agaricomycetes</taxon>
        <taxon>Cantharellales</taxon>
        <taxon>Botryobasidiaceae</taxon>
        <taxon>Botryobasidium</taxon>
    </lineage>
</organism>
<dbReference type="InParanoid" id="A0A067N2R8"/>
<keyword evidence="2" id="KW-1185">Reference proteome</keyword>